<dbReference type="GO" id="GO:0015095">
    <property type="term" value="F:magnesium ion transmembrane transporter activity"/>
    <property type="evidence" value="ECO:0007669"/>
    <property type="project" value="TreeGrafter"/>
</dbReference>
<feature type="transmembrane region" description="Helical" evidence="9">
    <location>
        <begin position="243"/>
        <end position="262"/>
    </location>
</feature>
<evidence type="ECO:0000256" key="7">
    <source>
        <dbReference type="ARBA" id="ARBA00023136"/>
    </source>
</evidence>
<name>A0A833JGJ9_9BACT</name>
<sequence length="356" mass="42328">MSEIILSKKFQGRNYIFEELILSQTSQDAYIQMQGIATRFKLHYLTVEDCVHRNQRTKVESFGEYHFIVWYYFNPSLEKPIELHIVLGKDFLLLITNETPLRIATDWKMLCFPKGQSIFLYDAICQMFDVLVEHSEMYVAALEYGMHVLEKRIVTKQINPKKMLRMKYLVNELEQTVGAVGTIFHQLEKYEFNLDQKFRMRNIVDHHNRLLENVMHLRFQSMALMDIYYGSAGERSNQQMRKLTMLSAYLLPMSVLAGIFGMNFESMPFKESSFMYVGFILIFGTPLSIFIFFIYRKINSKNSKKMRKIHDENHKKHYPFLFRQMDYSNHKIVNENKESMQNSKNSKKDKKHTKVT</sequence>
<keyword evidence="3" id="KW-0813">Transport</keyword>
<dbReference type="GO" id="GO:0005886">
    <property type="term" value="C:plasma membrane"/>
    <property type="evidence" value="ECO:0007669"/>
    <property type="project" value="UniProtKB-SubCell"/>
</dbReference>
<keyword evidence="11" id="KW-1185">Reference proteome</keyword>
<dbReference type="InterPro" id="IPR045861">
    <property type="entry name" value="CorA_cytoplasmic_dom"/>
</dbReference>
<proteinExistence type="inferred from homology"/>
<keyword evidence="4" id="KW-1003">Cell membrane</keyword>
<gene>
    <name evidence="10" type="ORF">GCL57_05865</name>
</gene>
<evidence type="ECO:0000256" key="2">
    <source>
        <dbReference type="ARBA" id="ARBA00009765"/>
    </source>
</evidence>
<evidence type="ECO:0000256" key="9">
    <source>
        <dbReference type="SAM" id="Phobius"/>
    </source>
</evidence>
<dbReference type="Gene3D" id="3.30.460.20">
    <property type="entry name" value="CorA soluble domain-like"/>
    <property type="match status" value="1"/>
</dbReference>
<dbReference type="GO" id="GO:0050897">
    <property type="term" value="F:cobalt ion binding"/>
    <property type="evidence" value="ECO:0007669"/>
    <property type="project" value="TreeGrafter"/>
</dbReference>
<dbReference type="InterPro" id="IPR002523">
    <property type="entry name" value="MgTranspt_CorA/ZnTranspt_ZntB"/>
</dbReference>
<dbReference type="Pfam" id="PF01544">
    <property type="entry name" value="CorA"/>
    <property type="match status" value="1"/>
</dbReference>
<organism evidence="10 11">
    <name type="scientific">Fluviispira multicolorata</name>
    <dbReference type="NCBI Taxonomy" id="2654512"/>
    <lineage>
        <taxon>Bacteria</taxon>
        <taxon>Pseudomonadati</taxon>
        <taxon>Bdellovibrionota</taxon>
        <taxon>Oligoflexia</taxon>
        <taxon>Silvanigrellales</taxon>
        <taxon>Silvanigrellaceae</taxon>
        <taxon>Fluviispira</taxon>
    </lineage>
</organism>
<dbReference type="SUPFAM" id="SSF144083">
    <property type="entry name" value="Magnesium transport protein CorA, transmembrane region"/>
    <property type="match status" value="1"/>
</dbReference>
<dbReference type="SUPFAM" id="SSF143865">
    <property type="entry name" value="CorA soluble domain-like"/>
    <property type="match status" value="1"/>
</dbReference>
<evidence type="ECO:0000256" key="8">
    <source>
        <dbReference type="SAM" id="MobiDB-lite"/>
    </source>
</evidence>
<dbReference type="GO" id="GO:0000287">
    <property type="term" value="F:magnesium ion binding"/>
    <property type="evidence" value="ECO:0007669"/>
    <property type="project" value="TreeGrafter"/>
</dbReference>
<evidence type="ECO:0000256" key="6">
    <source>
        <dbReference type="ARBA" id="ARBA00022989"/>
    </source>
</evidence>
<feature type="region of interest" description="Disordered" evidence="8">
    <location>
        <begin position="336"/>
        <end position="356"/>
    </location>
</feature>
<accession>A0A833JGJ9</accession>
<keyword evidence="7 9" id="KW-0472">Membrane</keyword>
<keyword evidence="5 9" id="KW-0812">Transmembrane</keyword>
<keyword evidence="6 9" id="KW-1133">Transmembrane helix</keyword>
<feature type="compositionally biased region" description="Basic residues" evidence="8">
    <location>
        <begin position="345"/>
        <end position="356"/>
    </location>
</feature>
<comment type="subcellular location">
    <subcellularLocation>
        <location evidence="1">Cell membrane</location>
        <topology evidence="1">Multi-pass membrane protein</topology>
    </subcellularLocation>
</comment>
<evidence type="ECO:0000256" key="4">
    <source>
        <dbReference type="ARBA" id="ARBA00022475"/>
    </source>
</evidence>
<dbReference type="AlphaFoldDB" id="A0A833JGJ9"/>
<dbReference type="GO" id="GO:0015087">
    <property type="term" value="F:cobalt ion transmembrane transporter activity"/>
    <property type="evidence" value="ECO:0007669"/>
    <property type="project" value="TreeGrafter"/>
</dbReference>
<evidence type="ECO:0000256" key="1">
    <source>
        <dbReference type="ARBA" id="ARBA00004651"/>
    </source>
</evidence>
<dbReference type="PANTHER" id="PTHR46494:SF1">
    <property type="entry name" value="CORA FAMILY METAL ION TRANSPORTER (EUROFUNG)"/>
    <property type="match status" value="1"/>
</dbReference>
<dbReference type="RefSeq" id="WP_152212405.1">
    <property type="nucleotide sequence ID" value="NZ_WFLN01000005.1"/>
</dbReference>
<dbReference type="PANTHER" id="PTHR46494">
    <property type="entry name" value="CORA FAMILY METAL ION TRANSPORTER (EUROFUNG)"/>
    <property type="match status" value="1"/>
</dbReference>
<evidence type="ECO:0000313" key="11">
    <source>
        <dbReference type="Proteomes" id="UP000442694"/>
    </source>
</evidence>
<protein>
    <recommendedName>
        <fullName evidence="12">Magnesium transporter</fullName>
    </recommendedName>
</protein>
<comment type="caution">
    <text evidence="10">The sequence shown here is derived from an EMBL/GenBank/DDBJ whole genome shotgun (WGS) entry which is preliminary data.</text>
</comment>
<evidence type="ECO:0000256" key="5">
    <source>
        <dbReference type="ARBA" id="ARBA00022692"/>
    </source>
</evidence>
<reference evidence="10 11" key="1">
    <citation type="submission" date="2019-10" db="EMBL/GenBank/DDBJ databases">
        <title>New genus of Silvanigrellaceae.</title>
        <authorList>
            <person name="Pitt A."/>
            <person name="Hahn M.W."/>
        </authorList>
    </citation>
    <scope>NUCLEOTIDE SEQUENCE [LARGE SCALE GENOMIC DNA]</scope>
    <source>
        <strain evidence="10 11">33A1-SZDP</strain>
    </source>
</reference>
<evidence type="ECO:0000256" key="3">
    <source>
        <dbReference type="ARBA" id="ARBA00022448"/>
    </source>
</evidence>
<dbReference type="EMBL" id="WFLN01000005">
    <property type="protein sequence ID" value="KAB8032171.1"/>
    <property type="molecule type" value="Genomic_DNA"/>
</dbReference>
<dbReference type="Gene3D" id="1.20.58.340">
    <property type="entry name" value="Magnesium transport protein CorA, transmembrane region"/>
    <property type="match status" value="2"/>
</dbReference>
<comment type="similarity">
    <text evidence="2">Belongs to the CorA metal ion transporter (MIT) (TC 1.A.35) family.</text>
</comment>
<feature type="transmembrane region" description="Helical" evidence="9">
    <location>
        <begin position="274"/>
        <end position="295"/>
    </location>
</feature>
<evidence type="ECO:0008006" key="12">
    <source>
        <dbReference type="Google" id="ProtNLM"/>
    </source>
</evidence>
<dbReference type="Proteomes" id="UP000442694">
    <property type="component" value="Unassembled WGS sequence"/>
</dbReference>
<evidence type="ECO:0000313" key="10">
    <source>
        <dbReference type="EMBL" id="KAB8032171.1"/>
    </source>
</evidence>
<dbReference type="InterPro" id="IPR045863">
    <property type="entry name" value="CorA_TM1_TM2"/>
</dbReference>